<evidence type="ECO:0000256" key="1">
    <source>
        <dbReference type="ARBA" id="ARBA00008129"/>
    </source>
</evidence>
<feature type="active site" description="Proton acceptor" evidence="2">
    <location>
        <position position="42"/>
    </location>
</feature>
<reference evidence="4 5" key="1">
    <citation type="submission" date="2023-04" db="EMBL/GenBank/DDBJ databases">
        <title>Halomonas strains isolated from rhizosphere soil.</title>
        <authorList>
            <person name="Xu L."/>
            <person name="Sun J.-Q."/>
        </authorList>
    </citation>
    <scope>NUCLEOTIDE SEQUENCE [LARGE SCALE GENOMIC DNA]</scope>
    <source>
        <strain evidence="4 5">LN1S58</strain>
    </source>
</reference>
<comment type="similarity">
    <text evidence="1">Belongs to the carbon-nitrogen hydrolase superfamily. Nitrilase family.</text>
</comment>
<dbReference type="PANTHER" id="PTHR46044:SF1">
    <property type="entry name" value="CN HYDROLASE DOMAIN-CONTAINING PROTEIN"/>
    <property type="match status" value="1"/>
</dbReference>
<dbReference type="EMBL" id="JASCQO010000017">
    <property type="protein sequence ID" value="MDI5932776.1"/>
    <property type="molecule type" value="Genomic_DNA"/>
</dbReference>
<dbReference type="Proteomes" id="UP001244242">
    <property type="component" value="Unassembled WGS sequence"/>
</dbReference>
<dbReference type="PROSITE" id="PS00920">
    <property type="entry name" value="NITRIL_CHT_1"/>
    <property type="match status" value="1"/>
</dbReference>
<dbReference type="PROSITE" id="PS50263">
    <property type="entry name" value="CN_HYDROLASE"/>
    <property type="match status" value="1"/>
</dbReference>
<keyword evidence="4" id="KW-0378">Hydrolase</keyword>
<gene>
    <name evidence="4" type="ORF">QLQ84_03155</name>
</gene>
<proteinExistence type="inferred from homology"/>
<comment type="caution">
    <text evidence="4">The sequence shown here is derived from an EMBL/GenBank/DDBJ whole genome shotgun (WGS) entry which is preliminary data.</text>
</comment>
<dbReference type="PANTHER" id="PTHR46044">
    <property type="entry name" value="NITRILASE"/>
    <property type="match status" value="1"/>
</dbReference>
<evidence type="ECO:0000259" key="3">
    <source>
        <dbReference type="PROSITE" id="PS50263"/>
    </source>
</evidence>
<accession>A0ABT6VFK5</accession>
<dbReference type="RefSeq" id="WP_282720311.1">
    <property type="nucleotide sequence ID" value="NZ_JASCQO010000017.1"/>
</dbReference>
<dbReference type="CDD" id="cd07564">
    <property type="entry name" value="nitrilases_CHs"/>
    <property type="match status" value="1"/>
</dbReference>
<feature type="domain" description="CN hydrolase" evidence="3">
    <location>
        <begin position="2"/>
        <end position="274"/>
    </location>
</feature>
<keyword evidence="5" id="KW-1185">Reference proteome</keyword>
<name>A0ABT6VFK5_9GAMM</name>
<dbReference type="InterPro" id="IPR044149">
    <property type="entry name" value="Nitrilases_CHs"/>
</dbReference>
<dbReference type="InterPro" id="IPR036526">
    <property type="entry name" value="C-N_Hydrolase_sf"/>
</dbReference>
<dbReference type="Pfam" id="PF00795">
    <property type="entry name" value="CN_hydrolase"/>
    <property type="match status" value="1"/>
</dbReference>
<dbReference type="InterPro" id="IPR000132">
    <property type="entry name" value="Nitrilase/CN_hydratase_CS"/>
</dbReference>
<dbReference type="Gene3D" id="3.60.110.10">
    <property type="entry name" value="Carbon-nitrogen hydrolase"/>
    <property type="match status" value="1"/>
</dbReference>
<organism evidence="4 5">
    <name type="scientific">Halomonas kalidii</name>
    <dbReference type="NCBI Taxonomy" id="3043293"/>
    <lineage>
        <taxon>Bacteria</taxon>
        <taxon>Pseudomonadati</taxon>
        <taxon>Pseudomonadota</taxon>
        <taxon>Gammaproteobacteria</taxon>
        <taxon>Oceanospirillales</taxon>
        <taxon>Halomonadaceae</taxon>
        <taxon>Halomonas</taxon>
    </lineage>
</organism>
<evidence type="ECO:0000256" key="2">
    <source>
        <dbReference type="PROSITE-ProRule" id="PRU10139"/>
    </source>
</evidence>
<dbReference type="GO" id="GO:0016787">
    <property type="term" value="F:hydrolase activity"/>
    <property type="evidence" value="ECO:0007669"/>
    <property type="project" value="UniProtKB-KW"/>
</dbReference>
<evidence type="ECO:0000313" key="4">
    <source>
        <dbReference type="EMBL" id="MDI5932776.1"/>
    </source>
</evidence>
<protein>
    <submittedName>
        <fullName evidence="4">Carbon-nitrogen hydrolase family protein</fullName>
    </submittedName>
</protein>
<sequence length="312" mass="33877">MTRIAIVQEPPVFLDREKTIAKAAAKVAEAAARGAELIVFNEAFVPGYPAWIWRLKPSTDWGLSEALHARLVANAVDLSSDQLQPLFDAAAKATATVICGINERDSKTSGTTIYNTLVTIGPDGTLLNIHRKLMPTNPERMVWGFGDASGLKVVDTPVGRVGGLVCWENFMPLARYALYGQGIEIHVAPTNDSGDGWLGSLQHIAREARCWVLGAGNVLRVSDLPADFPDRERLYPDAEEWMNPGDSVVIAPGGEIVAGPMRKEVGLLEADIDVPRVAAARRAFDVAGHYSRPDIFTLEVDARPQSPIAFKR</sequence>
<dbReference type="PROSITE" id="PS00921">
    <property type="entry name" value="NITRIL_CHT_2"/>
    <property type="match status" value="1"/>
</dbReference>
<dbReference type="SUPFAM" id="SSF56317">
    <property type="entry name" value="Carbon-nitrogen hydrolase"/>
    <property type="match status" value="1"/>
</dbReference>
<dbReference type="InterPro" id="IPR003010">
    <property type="entry name" value="C-N_Hydrolase"/>
</dbReference>
<evidence type="ECO:0000313" key="5">
    <source>
        <dbReference type="Proteomes" id="UP001244242"/>
    </source>
</evidence>